<dbReference type="VEuPathDB" id="TrichDB:TVAGG3_0146910"/>
<protein>
    <recommendedName>
        <fullName evidence="3">Right handed beta helix domain-containing protein</fullName>
    </recommendedName>
</protein>
<dbReference type="InParanoid" id="A2E3X0"/>
<dbReference type="KEGG" id="tva:4770591"/>
<evidence type="ECO:0000313" key="1">
    <source>
        <dbReference type="EMBL" id="EAY12625.1"/>
    </source>
</evidence>
<accession>A2E3X0</accession>
<evidence type="ECO:0000313" key="2">
    <source>
        <dbReference type="Proteomes" id="UP000001542"/>
    </source>
</evidence>
<dbReference type="Proteomes" id="UP000001542">
    <property type="component" value="Unassembled WGS sequence"/>
</dbReference>
<dbReference type="AlphaFoldDB" id="A2E3X0"/>
<dbReference type="RefSeq" id="XP_001324848.1">
    <property type="nucleotide sequence ID" value="XM_001324813.1"/>
</dbReference>
<evidence type="ECO:0008006" key="3">
    <source>
        <dbReference type="Google" id="ProtNLM"/>
    </source>
</evidence>
<name>A2E3X0_TRIV3</name>
<gene>
    <name evidence="1" type="ORF">TVAG_074530</name>
</gene>
<reference evidence="1" key="1">
    <citation type="submission" date="2006-10" db="EMBL/GenBank/DDBJ databases">
        <authorList>
            <person name="Amadeo P."/>
            <person name="Zhao Q."/>
            <person name="Wortman J."/>
            <person name="Fraser-Liggett C."/>
            <person name="Carlton J."/>
        </authorList>
    </citation>
    <scope>NUCLEOTIDE SEQUENCE</scope>
    <source>
        <strain evidence="1">G3</strain>
    </source>
</reference>
<dbReference type="EMBL" id="DS113298">
    <property type="protein sequence ID" value="EAY12625.1"/>
    <property type="molecule type" value="Genomic_DNA"/>
</dbReference>
<keyword evidence="2" id="KW-1185">Reference proteome</keyword>
<sequence>MILDFWNNALIDSCNIINNTIATSDTGIIYHTDNSLTIKSCSFINNTAPKYSCLIYNDGNEQTTVDNCYIDNSISSTFYRNVVPTNTRELFINKLIHLSTGNCQAEFAIINKSISKVNKLSLFLQTLVNIRFFS</sequence>
<dbReference type="VEuPathDB" id="TrichDB:TVAG_074530"/>
<dbReference type="SUPFAM" id="SSF51126">
    <property type="entry name" value="Pectin lyase-like"/>
    <property type="match status" value="1"/>
</dbReference>
<dbReference type="InterPro" id="IPR011050">
    <property type="entry name" value="Pectin_lyase_fold/virulence"/>
</dbReference>
<proteinExistence type="predicted"/>
<organism evidence="1 2">
    <name type="scientific">Trichomonas vaginalis (strain ATCC PRA-98 / G3)</name>
    <dbReference type="NCBI Taxonomy" id="412133"/>
    <lineage>
        <taxon>Eukaryota</taxon>
        <taxon>Metamonada</taxon>
        <taxon>Parabasalia</taxon>
        <taxon>Trichomonadida</taxon>
        <taxon>Trichomonadidae</taxon>
        <taxon>Trichomonas</taxon>
    </lineage>
</organism>
<reference evidence="1" key="2">
    <citation type="journal article" date="2007" name="Science">
        <title>Draft genome sequence of the sexually transmitted pathogen Trichomonas vaginalis.</title>
        <authorList>
            <person name="Carlton J.M."/>
            <person name="Hirt R.P."/>
            <person name="Silva J.C."/>
            <person name="Delcher A.L."/>
            <person name="Schatz M."/>
            <person name="Zhao Q."/>
            <person name="Wortman J.R."/>
            <person name="Bidwell S.L."/>
            <person name="Alsmark U.C.M."/>
            <person name="Besteiro S."/>
            <person name="Sicheritz-Ponten T."/>
            <person name="Noel C.J."/>
            <person name="Dacks J.B."/>
            <person name="Foster P.G."/>
            <person name="Simillion C."/>
            <person name="Van de Peer Y."/>
            <person name="Miranda-Saavedra D."/>
            <person name="Barton G.J."/>
            <person name="Westrop G.D."/>
            <person name="Mueller S."/>
            <person name="Dessi D."/>
            <person name="Fiori P.L."/>
            <person name="Ren Q."/>
            <person name="Paulsen I."/>
            <person name="Zhang H."/>
            <person name="Bastida-Corcuera F.D."/>
            <person name="Simoes-Barbosa A."/>
            <person name="Brown M.T."/>
            <person name="Hayes R.D."/>
            <person name="Mukherjee M."/>
            <person name="Okumura C.Y."/>
            <person name="Schneider R."/>
            <person name="Smith A.J."/>
            <person name="Vanacova S."/>
            <person name="Villalvazo M."/>
            <person name="Haas B.J."/>
            <person name="Pertea M."/>
            <person name="Feldblyum T.V."/>
            <person name="Utterback T.R."/>
            <person name="Shu C.L."/>
            <person name="Osoegawa K."/>
            <person name="de Jong P.J."/>
            <person name="Hrdy I."/>
            <person name="Horvathova L."/>
            <person name="Zubacova Z."/>
            <person name="Dolezal P."/>
            <person name="Malik S.B."/>
            <person name="Logsdon J.M. Jr."/>
            <person name="Henze K."/>
            <person name="Gupta A."/>
            <person name="Wang C.C."/>
            <person name="Dunne R.L."/>
            <person name="Upcroft J.A."/>
            <person name="Upcroft P."/>
            <person name="White O."/>
            <person name="Salzberg S.L."/>
            <person name="Tang P."/>
            <person name="Chiu C.-H."/>
            <person name="Lee Y.-S."/>
            <person name="Embley T.M."/>
            <person name="Coombs G.H."/>
            <person name="Mottram J.C."/>
            <person name="Tachezy J."/>
            <person name="Fraser-Liggett C.M."/>
            <person name="Johnson P.J."/>
        </authorList>
    </citation>
    <scope>NUCLEOTIDE SEQUENCE [LARGE SCALE GENOMIC DNA]</scope>
    <source>
        <strain evidence="1">G3</strain>
    </source>
</reference>